<evidence type="ECO:0000256" key="1">
    <source>
        <dbReference type="ARBA" id="ARBA00022741"/>
    </source>
</evidence>
<dbReference type="Pfam" id="PF00271">
    <property type="entry name" value="Helicase_C"/>
    <property type="match status" value="1"/>
</dbReference>
<protein>
    <submittedName>
        <fullName evidence="5">DEAD/DEAH box helicase</fullName>
    </submittedName>
</protein>
<keyword evidence="1" id="KW-0547">Nucleotide-binding</keyword>
<accession>A0ABS7MMJ7</accession>
<evidence type="ECO:0000313" key="5">
    <source>
        <dbReference type="EMBL" id="MBY4798295.1"/>
    </source>
</evidence>
<dbReference type="InterPro" id="IPR027417">
    <property type="entry name" value="P-loop_NTPase"/>
</dbReference>
<dbReference type="EMBL" id="JAIMFO010000009">
    <property type="protein sequence ID" value="MBY4798295.1"/>
    <property type="molecule type" value="Genomic_DNA"/>
</dbReference>
<dbReference type="SUPFAM" id="SSF52540">
    <property type="entry name" value="P-loop containing nucleoside triphosphate hydrolases"/>
    <property type="match status" value="1"/>
</dbReference>
<reference evidence="5 6" key="1">
    <citation type="submission" date="2021-08" db="EMBL/GenBank/DDBJ databases">
        <title>Collinsella faecalis sp. nov. isolated from swine faeces.</title>
        <authorList>
            <person name="Oh B.S."/>
            <person name="Lee J.H."/>
        </authorList>
    </citation>
    <scope>NUCLEOTIDE SEQUENCE [LARGE SCALE GENOMIC DNA]</scope>
    <source>
        <strain evidence="5 6">AGMB00827</strain>
    </source>
</reference>
<keyword evidence="2" id="KW-0067">ATP-binding</keyword>
<evidence type="ECO:0000259" key="3">
    <source>
        <dbReference type="PROSITE" id="PS51192"/>
    </source>
</evidence>
<comment type="caution">
    <text evidence="5">The sequence shown here is derived from an EMBL/GenBank/DDBJ whole genome shotgun (WGS) entry which is preliminary data.</text>
</comment>
<dbReference type="PANTHER" id="PTHR47962">
    <property type="entry name" value="ATP-DEPENDENT HELICASE LHR-RELATED-RELATED"/>
    <property type="match status" value="1"/>
</dbReference>
<gene>
    <name evidence="5" type="ORF">K6V98_08045</name>
</gene>
<keyword evidence="5" id="KW-0378">Hydrolase</keyword>
<dbReference type="GO" id="GO:0004386">
    <property type="term" value="F:helicase activity"/>
    <property type="evidence" value="ECO:0007669"/>
    <property type="project" value="UniProtKB-KW"/>
</dbReference>
<dbReference type="Proteomes" id="UP000700908">
    <property type="component" value="Unassembled WGS sequence"/>
</dbReference>
<dbReference type="InterPro" id="IPR001650">
    <property type="entry name" value="Helicase_C-like"/>
</dbReference>
<dbReference type="Gene3D" id="3.40.50.300">
    <property type="entry name" value="P-loop containing nucleotide triphosphate hydrolases"/>
    <property type="match status" value="2"/>
</dbReference>
<feature type="domain" description="Helicase ATP-binding" evidence="3">
    <location>
        <begin position="32"/>
        <end position="211"/>
    </location>
</feature>
<dbReference type="PROSITE" id="PS51192">
    <property type="entry name" value="HELICASE_ATP_BIND_1"/>
    <property type="match status" value="1"/>
</dbReference>
<evidence type="ECO:0000259" key="4">
    <source>
        <dbReference type="PROSITE" id="PS51194"/>
    </source>
</evidence>
<keyword evidence="6" id="KW-1185">Reference proteome</keyword>
<evidence type="ECO:0000256" key="2">
    <source>
        <dbReference type="ARBA" id="ARBA00022840"/>
    </source>
</evidence>
<dbReference type="SMART" id="SM00490">
    <property type="entry name" value="HELICc"/>
    <property type="match status" value="1"/>
</dbReference>
<dbReference type="InterPro" id="IPR052511">
    <property type="entry name" value="ATP-dep_Helicase"/>
</dbReference>
<dbReference type="CDD" id="cd17922">
    <property type="entry name" value="DEXHc_LHR-like"/>
    <property type="match status" value="1"/>
</dbReference>
<dbReference type="PROSITE" id="PS51194">
    <property type="entry name" value="HELICASE_CTER"/>
    <property type="match status" value="1"/>
</dbReference>
<sequence>MDTFSRYAPFIQEFIFNHGWNELHGIQTAAASAIFDTDDHVLLTSGTASGKTEAAFFPILSLMMEDPATSVDVLYIAPLKALINDQFQRLDELTEAAGIPVWRWHGDVSASHKRRLLKQPSGILQITPESLEALLMRHTPSIPALFHDTRFIVIDELHSLLRQDRGSQTLCLIERLARLSGSCPRRIGLSATLGEPERAAELLAAGTQRSCVIPRFTEPNRSWSLTLEHFFTAGPQAGASVSSRVTAGRYEAVSKQVGVRENDLPHAASSTSVFDGVRAPIPVEVLEIEDVPQPSSESLEQLLLAKDRDPDPHWSTIRLLSPTRPYRASQIHPEFQGADPGIISIYEGSTGSKCLVFSNSREEAEWVCSMLRSLAQTAGEPDRFLIHHGNISSSLRESAEELMREDDRADTTVTTATLELGIDIGRLERTFQIDAPFTVSGFLQRLGRTGRRDTPPEMHFIIREEPSEPRSTFPETIPWKLLQGIALIQLYLEDRYVEPPSNRKLPYSLLYHQIMSTLAATGELTPAELASRILTLTPFRRITTNDLRALLHHLIRTDQIELTETGGLIVGLQGERQINSHKFFAVFQENIEYAVRSEGIELGTVVNPPPVGERLAIAGKCWLVEELDYERRVVHCTQIPGRVPAYFGNCAGSIETRVLERMQQALAETETYPYLLTNARARLASARKEARLAHITGRSACPLIHLGEDSWALLPWLGSYAFLALERFLKIRCAKRLGLRGLDASRPYFMQFRLKPSIDAETFFSVLGKEAQNGLDPQDLLYTNEVPRFEKYDSFIPDALVRKGFALGVLDVEGMLARVQSWAQEFGDGSTPAYLPPASPSYMEVPKNSSS</sequence>
<dbReference type="SMART" id="SM00487">
    <property type="entry name" value="DEXDc"/>
    <property type="match status" value="1"/>
</dbReference>
<dbReference type="InterPro" id="IPR014001">
    <property type="entry name" value="Helicase_ATP-bd"/>
</dbReference>
<proteinExistence type="predicted"/>
<name>A0ABS7MMJ7_9ACTN</name>
<keyword evidence="5" id="KW-0347">Helicase</keyword>
<dbReference type="PANTHER" id="PTHR47962:SF5">
    <property type="entry name" value="ATP-DEPENDENT HELICASE LHR-RELATED"/>
    <property type="match status" value="1"/>
</dbReference>
<dbReference type="InterPro" id="IPR011545">
    <property type="entry name" value="DEAD/DEAH_box_helicase_dom"/>
</dbReference>
<organism evidence="5 6">
    <name type="scientific">Collinsella ureilytica</name>
    <dbReference type="NCBI Taxonomy" id="2869515"/>
    <lineage>
        <taxon>Bacteria</taxon>
        <taxon>Bacillati</taxon>
        <taxon>Actinomycetota</taxon>
        <taxon>Coriobacteriia</taxon>
        <taxon>Coriobacteriales</taxon>
        <taxon>Coriobacteriaceae</taxon>
        <taxon>Collinsella</taxon>
    </lineage>
</organism>
<dbReference type="RefSeq" id="WP_222200046.1">
    <property type="nucleotide sequence ID" value="NZ_JAIMFO010000009.1"/>
</dbReference>
<feature type="domain" description="Helicase C-terminal" evidence="4">
    <location>
        <begin position="341"/>
        <end position="496"/>
    </location>
</feature>
<evidence type="ECO:0000313" key="6">
    <source>
        <dbReference type="Proteomes" id="UP000700908"/>
    </source>
</evidence>
<dbReference type="Pfam" id="PF00270">
    <property type="entry name" value="DEAD"/>
    <property type="match status" value="1"/>
</dbReference>